<feature type="chain" id="PRO_5016462887" evidence="2">
    <location>
        <begin position="21"/>
        <end position="359"/>
    </location>
</feature>
<feature type="compositionally biased region" description="Low complexity" evidence="1">
    <location>
        <begin position="290"/>
        <end position="300"/>
    </location>
</feature>
<sequence length="359" mass="35841">MHAHIATLLLAAAAAAPARALLYDPSTLVGSISNIPFFNSTTSTPQAAQPLIAGVSNGCLTGLAGLISRDPAGCLDIGNALRIFGGVVADQSQSIVPAIDEYLKQSVCAKDACVGNYLSSANETLHTACADSLGSNNGVNLPNGIRYVIENYTTLRTAACFQASSGDLCITDDLNNIQTVTSQQLSLSYLMSLLSNATAQQDAIRQLQSNPSQFCTDCNHALFTQLSSASDVQGINNSDLVSTMIKNSINATCGAPFFDGKFPSNIRNGTTEAIQANNGTISSSLTVAPGSGNSSNSGSGSSSGSGSGSGSGSTSGSGSGSGTGSSGSSSGSGDGAASLSGLSAALLITILSVGVSLIV</sequence>
<dbReference type="InParanoid" id="A0A316VX51"/>
<dbReference type="AlphaFoldDB" id="A0A316VX51"/>
<evidence type="ECO:0000313" key="4">
    <source>
        <dbReference type="Proteomes" id="UP000245783"/>
    </source>
</evidence>
<keyword evidence="2" id="KW-0732">Signal</keyword>
<organism evidence="3 4">
    <name type="scientific">Ceraceosorus guamensis</name>
    <dbReference type="NCBI Taxonomy" id="1522189"/>
    <lineage>
        <taxon>Eukaryota</taxon>
        <taxon>Fungi</taxon>
        <taxon>Dikarya</taxon>
        <taxon>Basidiomycota</taxon>
        <taxon>Ustilaginomycotina</taxon>
        <taxon>Exobasidiomycetes</taxon>
        <taxon>Ceraceosorales</taxon>
        <taxon>Ceraceosoraceae</taxon>
        <taxon>Ceraceosorus</taxon>
    </lineage>
</organism>
<keyword evidence="4" id="KW-1185">Reference proteome</keyword>
<dbReference type="STRING" id="1522189.A0A316VX51"/>
<accession>A0A316VX51</accession>
<name>A0A316VX51_9BASI</name>
<dbReference type="OrthoDB" id="2536450at2759"/>
<dbReference type="GeneID" id="37035941"/>
<gene>
    <name evidence="3" type="ORF">IE81DRAFT_323859</name>
</gene>
<evidence type="ECO:0000256" key="1">
    <source>
        <dbReference type="SAM" id="MobiDB-lite"/>
    </source>
</evidence>
<dbReference type="EMBL" id="KZ819384">
    <property type="protein sequence ID" value="PWN42039.1"/>
    <property type="molecule type" value="Genomic_DNA"/>
</dbReference>
<dbReference type="PANTHER" id="PTHR34862">
    <property type="entry name" value="SPARK DOMAIN-CONTAINING PROTEIN"/>
    <property type="match status" value="1"/>
</dbReference>
<evidence type="ECO:0000256" key="2">
    <source>
        <dbReference type="SAM" id="SignalP"/>
    </source>
</evidence>
<evidence type="ECO:0000313" key="3">
    <source>
        <dbReference type="EMBL" id="PWN42039.1"/>
    </source>
</evidence>
<dbReference type="PANTHER" id="PTHR34862:SF1">
    <property type="entry name" value="SPARK DOMAIN-CONTAINING PROTEIN"/>
    <property type="match status" value="1"/>
</dbReference>
<feature type="region of interest" description="Disordered" evidence="1">
    <location>
        <begin position="285"/>
        <end position="337"/>
    </location>
</feature>
<dbReference type="RefSeq" id="XP_025369199.1">
    <property type="nucleotide sequence ID" value="XM_025514071.1"/>
</dbReference>
<protein>
    <submittedName>
        <fullName evidence="3">Uncharacterized protein</fullName>
    </submittedName>
</protein>
<reference evidence="3 4" key="1">
    <citation type="journal article" date="2018" name="Mol. Biol. Evol.">
        <title>Broad Genomic Sampling Reveals a Smut Pathogenic Ancestry of the Fungal Clade Ustilaginomycotina.</title>
        <authorList>
            <person name="Kijpornyongpan T."/>
            <person name="Mondo S.J."/>
            <person name="Barry K."/>
            <person name="Sandor L."/>
            <person name="Lee J."/>
            <person name="Lipzen A."/>
            <person name="Pangilinan J."/>
            <person name="LaButti K."/>
            <person name="Hainaut M."/>
            <person name="Henrissat B."/>
            <person name="Grigoriev I.V."/>
            <person name="Spatafora J.W."/>
            <person name="Aime M.C."/>
        </authorList>
    </citation>
    <scope>NUCLEOTIDE SEQUENCE [LARGE SCALE GENOMIC DNA]</scope>
    <source>
        <strain evidence="3 4">MCA 4658</strain>
    </source>
</reference>
<feature type="signal peptide" evidence="2">
    <location>
        <begin position="1"/>
        <end position="20"/>
    </location>
</feature>
<proteinExistence type="predicted"/>
<dbReference type="Proteomes" id="UP000245783">
    <property type="component" value="Unassembled WGS sequence"/>
</dbReference>
<feature type="compositionally biased region" description="Gly residues" evidence="1">
    <location>
        <begin position="301"/>
        <end position="334"/>
    </location>
</feature>